<keyword evidence="1" id="KW-1133">Transmembrane helix</keyword>
<keyword evidence="1" id="KW-0472">Membrane</keyword>
<dbReference type="AlphaFoldDB" id="A0A1I1R499"/>
<dbReference type="Proteomes" id="UP000199263">
    <property type="component" value="Unassembled WGS sequence"/>
</dbReference>
<evidence type="ECO:0000313" key="2">
    <source>
        <dbReference type="EMBL" id="SFD25110.1"/>
    </source>
</evidence>
<feature type="transmembrane region" description="Helical" evidence="1">
    <location>
        <begin position="101"/>
        <end position="120"/>
    </location>
</feature>
<organism evidence="2 3">
    <name type="scientific">Clostridium uliginosum</name>
    <dbReference type="NCBI Taxonomy" id="119641"/>
    <lineage>
        <taxon>Bacteria</taxon>
        <taxon>Bacillati</taxon>
        <taxon>Bacillota</taxon>
        <taxon>Clostridia</taxon>
        <taxon>Eubacteriales</taxon>
        <taxon>Clostridiaceae</taxon>
        <taxon>Clostridium</taxon>
    </lineage>
</organism>
<evidence type="ECO:0000256" key="1">
    <source>
        <dbReference type="SAM" id="Phobius"/>
    </source>
</evidence>
<protein>
    <submittedName>
        <fullName evidence="2">DMSO/TMAO reductase YedYZ, heme-binding membrane subunit</fullName>
    </submittedName>
</protein>
<keyword evidence="1" id="KW-0812">Transmembrane</keyword>
<evidence type="ECO:0000313" key="3">
    <source>
        <dbReference type="Proteomes" id="UP000199263"/>
    </source>
</evidence>
<dbReference type="OrthoDB" id="3174396at2"/>
<name>A0A1I1R499_9CLOT</name>
<feature type="transmembrane region" description="Helical" evidence="1">
    <location>
        <begin position="197"/>
        <end position="215"/>
    </location>
</feature>
<feature type="transmembrane region" description="Helical" evidence="1">
    <location>
        <begin position="173"/>
        <end position="191"/>
    </location>
</feature>
<feature type="transmembrane region" description="Helical" evidence="1">
    <location>
        <begin position="26"/>
        <end position="43"/>
    </location>
</feature>
<feature type="transmembrane region" description="Helical" evidence="1">
    <location>
        <begin position="63"/>
        <end position="81"/>
    </location>
</feature>
<proteinExistence type="predicted"/>
<sequence>MILIISILFSMGFYLAFSKQIKKRPSFFYVLTILFTIFIIYYYRTNMYELYPKWVTTYLANPFKRGAFSTATFIIVMYLGAIKKNNAIAKRLFSIRGEISIMACISTLGHNIIYGIYYFPKLFLDPASLGKLQLIAASLTLVMISIMLPLFITSFRCIRKKMKASTWKKVQRLAYPFFLMIYVHVMVLYSAKLDKHMTNIIIYTLIFGIYVVLRVRNYIIDQKRKSEFFKAKVMSLD</sequence>
<reference evidence="2 3" key="1">
    <citation type="submission" date="2016-10" db="EMBL/GenBank/DDBJ databases">
        <authorList>
            <person name="de Groot N.N."/>
        </authorList>
    </citation>
    <scope>NUCLEOTIDE SEQUENCE [LARGE SCALE GENOMIC DNA]</scope>
    <source>
        <strain evidence="2 3">DSM 12992</strain>
    </source>
</reference>
<dbReference type="EMBL" id="FOMG01000027">
    <property type="protein sequence ID" value="SFD25110.1"/>
    <property type="molecule type" value="Genomic_DNA"/>
</dbReference>
<gene>
    <name evidence="2" type="ORF">SAMN05421842_12721</name>
</gene>
<dbReference type="RefSeq" id="WP_090093396.1">
    <property type="nucleotide sequence ID" value="NZ_FOMG01000027.1"/>
</dbReference>
<keyword evidence="3" id="KW-1185">Reference proteome</keyword>
<feature type="transmembrane region" description="Helical" evidence="1">
    <location>
        <begin position="132"/>
        <end position="152"/>
    </location>
</feature>
<accession>A0A1I1R499</accession>